<keyword evidence="7" id="KW-0067">ATP-binding</keyword>
<dbReference type="GO" id="GO:0008024">
    <property type="term" value="C:cyclin/CDK positive transcription elongation factor complex"/>
    <property type="evidence" value="ECO:0007669"/>
    <property type="project" value="TreeGrafter"/>
</dbReference>
<keyword evidence="5" id="KW-0547">Nucleotide-binding</keyword>
<keyword evidence="8" id="KW-0539">Nucleus</keyword>
<sequence>MFLSCLHELCKPGFYRLQYLLSCRPKHSNYDKYHERGVCRDYSYGSEEVSRGSALSSSGVHHKHKKSSHRHRDYDDTQAYHKRAHKRVRTSDEWNDAPSPTPPKSPKRSSKKHKSHSSRYGGKDNYDGDRTSLECTDIHSFNFRASLMSELTKKHNYKEELFRRGAAESTSSNKNRELSKTNGSSPKARKNSDPVPLEQIQLPPERKTTKSPDRKAESKTMSIPTAVSSRIPLPSNPPKPQGTKRYRDSTPHLPSADPNLPSGPTSIKECSKRTTLVDLPLPPGFDASTMSDIARSQFPNTQASSNPRKSVRSTVLQRPKICEQRSKTRNNVTWGERSVTAFETLEQVGEGTYGHVYKARDRITGEFKALKKVRLENEREGFPITAVREIKILRQLRHENIVNLCEIVTDKDDATDFKKDRGAFFLVFDYMDHDLYGLLESGLVTFTEAHVASLMKQLMLGLHYCHSRNFLHRDIKCSNILINNRGQLKLADFGLARLYIADDKERPYTNKVITLWYRPPELLLGEERYGPAVDIWSCGCILGELFTRKPMFAANEEMEQLEVICRVCGYPDNLTWPDVDHLPMYSTFRPKQLYKRRLRQNYKFLPTLALDLLDSMLYLDPRKRCSAREALDCPWLRNIDPTAIPPPNMPTNQHCHEMWSKKRRKVMRHEQEIKAQKLGIEMRDPAGIAASASSSSAQWAAGKPSVRPVEQHMPNAVSTAAESQSSASEGNTVRRTFAPPSQPSSYPAPPFQRTTKGTYTAAEDGQFSRAAALDSGSSNLLTSLTELSSSSDLSAQIRDLRALGECNPENLGALISDVLQTDPSILEQLQSLIGPIDCVEDVSAVFASKLLSLLTELAESEAMTTTTNINDFNDVSIQTALPPPLQDQQHLGDTTLVHHHPARAVNPRLSSMGPQQTKGD</sequence>
<evidence type="ECO:0000256" key="5">
    <source>
        <dbReference type="ARBA" id="ARBA00022741"/>
    </source>
</evidence>
<feature type="compositionally biased region" description="Low complexity" evidence="12">
    <location>
        <begin position="716"/>
        <end position="728"/>
    </location>
</feature>
<evidence type="ECO:0000256" key="12">
    <source>
        <dbReference type="SAM" id="MobiDB-lite"/>
    </source>
</evidence>
<feature type="compositionally biased region" description="Basic residues" evidence="12">
    <location>
        <begin position="105"/>
        <end position="117"/>
    </location>
</feature>
<dbReference type="EMBL" id="GEEE01007622">
    <property type="protein sequence ID" value="JAP55603.1"/>
    <property type="molecule type" value="Transcribed_RNA"/>
</dbReference>
<dbReference type="GO" id="GO:0008353">
    <property type="term" value="F:RNA polymerase II CTD heptapeptide repeat kinase activity"/>
    <property type="evidence" value="ECO:0007669"/>
    <property type="project" value="UniProtKB-EC"/>
</dbReference>
<comment type="catalytic activity">
    <reaction evidence="9">
        <text>L-threonyl-[protein] + ATP = O-phospho-L-threonyl-[protein] + ADP + H(+)</text>
        <dbReference type="Rhea" id="RHEA:46608"/>
        <dbReference type="Rhea" id="RHEA-COMP:11060"/>
        <dbReference type="Rhea" id="RHEA-COMP:11605"/>
        <dbReference type="ChEBI" id="CHEBI:15378"/>
        <dbReference type="ChEBI" id="CHEBI:30013"/>
        <dbReference type="ChEBI" id="CHEBI:30616"/>
        <dbReference type="ChEBI" id="CHEBI:61977"/>
        <dbReference type="ChEBI" id="CHEBI:456216"/>
        <dbReference type="EC" id="2.7.11.22"/>
    </reaction>
</comment>
<dbReference type="GO" id="GO:0004693">
    <property type="term" value="F:cyclin-dependent protein serine/threonine kinase activity"/>
    <property type="evidence" value="ECO:0007669"/>
    <property type="project" value="UniProtKB-EC"/>
</dbReference>
<dbReference type="InterPro" id="IPR050108">
    <property type="entry name" value="CDK"/>
</dbReference>
<feature type="compositionally biased region" description="Polar residues" evidence="12">
    <location>
        <begin position="297"/>
        <end position="316"/>
    </location>
</feature>
<dbReference type="Gene3D" id="1.10.510.10">
    <property type="entry name" value="Transferase(Phosphotransferase) domain 1"/>
    <property type="match status" value="1"/>
</dbReference>
<name>A0A0X3PUM4_SCHSO</name>
<evidence type="ECO:0000256" key="4">
    <source>
        <dbReference type="ARBA" id="ARBA00022679"/>
    </source>
</evidence>
<comment type="catalytic activity">
    <reaction evidence="11">
        <text>[DNA-directed RNA polymerase] + ATP = phospho-[DNA-directed RNA polymerase] + ADP + H(+)</text>
        <dbReference type="Rhea" id="RHEA:10216"/>
        <dbReference type="Rhea" id="RHEA-COMP:11321"/>
        <dbReference type="Rhea" id="RHEA-COMP:11322"/>
        <dbReference type="ChEBI" id="CHEBI:15378"/>
        <dbReference type="ChEBI" id="CHEBI:30616"/>
        <dbReference type="ChEBI" id="CHEBI:43176"/>
        <dbReference type="ChEBI" id="CHEBI:68546"/>
        <dbReference type="ChEBI" id="CHEBI:456216"/>
        <dbReference type="EC" id="2.7.11.23"/>
    </reaction>
</comment>
<dbReference type="PROSITE" id="PS00108">
    <property type="entry name" value="PROTEIN_KINASE_ST"/>
    <property type="match status" value="1"/>
</dbReference>
<reference evidence="14" key="1">
    <citation type="submission" date="2016-01" db="EMBL/GenBank/DDBJ databases">
        <title>Reference transcriptome for the parasite Schistocephalus solidus: insights into the molecular evolution of parasitism.</title>
        <authorList>
            <person name="Hebert F.O."/>
            <person name="Grambauer S."/>
            <person name="Barber I."/>
            <person name="Landry C.R."/>
            <person name="Aubin-Horth N."/>
        </authorList>
    </citation>
    <scope>NUCLEOTIDE SEQUENCE</scope>
</reference>
<dbReference type="FunFam" id="1.10.510.10:FF:000415">
    <property type="entry name" value="CMGC/CDK/CRK7 protein kinase, variant"/>
    <property type="match status" value="1"/>
</dbReference>
<evidence type="ECO:0000256" key="10">
    <source>
        <dbReference type="ARBA" id="ARBA00048367"/>
    </source>
</evidence>
<evidence type="ECO:0000256" key="11">
    <source>
        <dbReference type="ARBA" id="ARBA00049280"/>
    </source>
</evidence>
<feature type="compositionally biased region" description="Polar residues" evidence="12">
    <location>
        <begin position="219"/>
        <end position="228"/>
    </location>
</feature>
<dbReference type="GO" id="GO:0030332">
    <property type="term" value="F:cyclin binding"/>
    <property type="evidence" value="ECO:0007669"/>
    <property type="project" value="TreeGrafter"/>
</dbReference>
<evidence type="ECO:0000313" key="14">
    <source>
        <dbReference type="EMBL" id="JAP55603.1"/>
    </source>
</evidence>
<evidence type="ECO:0000256" key="6">
    <source>
        <dbReference type="ARBA" id="ARBA00022777"/>
    </source>
</evidence>
<dbReference type="GO" id="GO:0032968">
    <property type="term" value="P:positive regulation of transcription elongation by RNA polymerase II"/>
    <property type="evidence" value="ECO:0007669"/>
    <property type="project" value="TreeGrafter"/>
</dbReference>
<feature type="compositionally biased region" description="Basic and acidic residues" evidence="12">
    <location>
        <begin position="204"/>
        <end position="218"/>
    </location>
</feature>
<feature type="region of interest" description="Disordered" evidence="12">
    <location>
        <begin position="715"/>
        <end position="756"/>
    </location>
</feature>
<keyword evidence="3" id="KW-0723">Serine/threonine-protein kinase</keyword>
<dbReference type="InterPro" id="IPR000719">
    <property type="entry name" value="Prot_kinase_dom"/>
</dbReference>
<evidence type="ECO:0000259" key="13">
    <source>
        <dbReference type="PROSITE" id="PS50011"/>
    </source>
</evidence>
<dbReference type="InterPro" id="IPR008271">
    <property type="entry name" value="Ser/Thr_kinase_AS"/>
</dbReference>
<dbReference type="Gene3D" id="3.30.200.20">
    <property type="entry name" value="Phosphorylase Kinase, domain 1"/>
    <property type="match status" value="1"/>
</dbReference>
<feature type="compositionally biased region" description="Basic residues" evidence="12">
    <location>
        <begin position="60"/>
        <end position="71"/>
    </location>
</feature>
<evidence type="ECO:0000256" key="9">
    <source>
        <dbReference type="ARBA" id="ARBA00047811"/>
    </source>
</evidence>
<feature type="compositionally biased region" description="Pro residues" evidence="12">
    <location>
        <begin position="740"/>
        <end position="750"/>
    </location>
</feature>
<dbReference type="GO" id="GO:0005524">
    <property type="term" value="F:ATP binding"/>
    <property type="evidence" value="ECO:0007669"/>
    <property type="project" value="UniProtKB-KW"/>
</dbReference>
<dbReference type="InterPro" id="IPR011009">
    <property type="entry name" value="Kinase-like_dom_sf"/>
</dbReference>
<dbReference type="AlphaFoldDB" id="A0A0X3PUM4"/>
<evidence type="ECO:0000256" key="8">
    <source>
        <dbReference type="ARBA" id="ARBA00023242"/>
    </source>
</evidence>
<keyword evidence="4" id="KW-0808">Transferase</keyword>
<evidence type="ECO:0000256" key="3">
    <source>
        <dbReference type="ARBA" id="ARBA00022527"/>
    </source>
</evidence>
<feature type="region of interest" description="Disordered" evidence="12">
    <location>
        <begin position="297"/>
        <end position="329"/>
    </location>
</feature>
<feature type="domain" description="Protein kinase" evidence="13">
    <location>
        <begin position="342"/>
        <end position="636"/>
    </location>
</feature>
<dbReference type="PANTHER" id="PTHR24056:SF546">
    <property type="entry name" value="CYCLIN-DEPENDENT KINASE 12"/>
    <property type="match status" value="1"/>
</dbReference>
<keyword evidence="6 14" id="KW-0418">Kinase</keyword>
<feature type="region of interest" description="Disordered" evidence="12">
    <location>
        <begin position="52"/>
        <end position="129"/>
    </location>
</feature>
<gene>
    <name evidence="14" type="primary">CDK12</name>
    <name evidence="14" type="ORF">TR154445</name>
</gene>
<comment type="similarity">
    <text evidence="2">Belongs to the protein kinase superfamily. CMGC Ser/Thr protein kinase family. CDC2/CDKX subfamily.</text>
</comment>
<evidence type="ECO:0000256" key="2">
    <source>
        <dbReference type="ARBA" id="ARBA00006485"/>
    </source>
</evidence>
<evidence type="ECO:0000256" key="7">
    <source>
        <dbReference type="ARBA" id="ARBA00022840"/>
    </source>
</evidence>
<dbReference type="SUPFAM" id="SSF56112">
    <property type="entry name" value="Protein kinase-like (PK-like)"/>
    <property type="match status" value="1"/>
</dbReference>
<dbReference type="Pfam" id="PF00069">
    <property type="entry name" value="Pkinase"/>
    <property type="match status" value="1"/>
</dbReference>
<organism evidence="14">
    <name type="scientific">Schistocephalus solidus</name>
    <name type="common">Tapeworm</name>
    <dbReference type="NCBI Taxonomy" id="70667"/>
    <lineage>
        <taxon>Eukaryota</taxon>
        <taxon>Metazoa</taxon>
        <taxon>Spiralia</taxon>
        <taxon>Lophotrochozoa</taxon>
        <taxon>Platyhelminthes</taxon>
        <taxon>Cestoda</taxon>
        <taxon>Eucestoda</taxon>
        <taxon>Diphyllobothriidea</taxon>
        <taxon>Diphyllobothriidae</taxon>
        <taxon>Schistocephalus</taxon>
    </lineage>
</organism>
<dbReference type="FunFam" id="3.30.200.20:FF:000074">
    <property type="entry name" value="cyclin-dependent kinase 12 isoform X2"/>
    <property type="match status" value="1"/>
</dbReference>
<protein>
    <submittedName>
        <fullName evidence="14">Cyclin-dependent kinase 12</fullName>
    </submittedName>
</protein>
<dbReference type="PANTHER" id="PTHR24056">
    <property type="entry name" value="CELL DIVISION PROTEIN KINASE"/>
    <property type="match status" value="1"/>
</dbReference>
<dbReference type="SMART" id="SM00220">
    <property type="entry name" value="S_TKc"/>
    <property type="match status" value="1"/>
</dbReference>
<comment type="subcellular location">
    <subcellularLocation>
        <location evidence="1">Nucleus</location>
    </subcellularLocation>
</comment>
<dbReference type="PROSITE" id="PS50011">
    <property type="entry name" value="PROTEIN_KINASE_DOM"/>
    <property type="match status" value="1"/>
</dbReference>
<accession>A0A0X3PUM4</accession>
<evidence type="ECO:0000256" key="1">
    <source>
        <dbReference type="ARBA" id="ARBA00004123"/>
    </source>
</evidence>
<proteinExistence type="inferred from homology"/>
<comment type="catalytic activity">
    <reaction evidence="10">
        <text>L-seryl-[protein] + ATP = O-phospho-L-seryl-[protein] + ADP + H(+)</text>
        <dbReference type="Rhea" id="RHEA:17989"/>
        <dbReference type="Rhea" id="RHEA-COMP:9863"/>
        <dbReference type="Rhea" id="RHEA-COMP:11604"/>
        <dbReference type="ChEBI" id="CHEBI:15378"/>
        <dbReference type="ChEBI" id="CHEBI:29999"/>
        <dbReference type="ChEBI" id="CHEBI:30616"/>
        <dbReference type="ChEBI" id="CHEBI:83421"/>
        <dbReference type="ChEBI" id="CHEBI:456216"/>
        <dbReference type="EC" id="2.7.11.22"/>
    </reaction>
</comment>
<feature type="region of interest" description="Disordered" evidence="12">
    <location>
        <begin position="164"/>
        <end position="268"/>
    </location>
</feature>